<proteinExistence type="predicted"/>
<name>A0A0L9TZW6_PHAAN</name>
<reference evidence="3" key="2">
    <citation type="submission" date="2015-02" db="EMBL/GenBank/DDBJ databases">
        <authorList>
            <person name="Chooi Y.-H."/>
        </authorList>
    </citation>
    <scope>NUCLEOTIDE SEQUENCE</scope>
    <source>
        <tissue evidence="3">Seedling</tissue>
    </source>
</reference>
<sequence length="94" mass="10478">MGNKYVALLLVCLVVGVCVEAFPWGDEERKECARLCVESCIFPAKFCNWWCTAGCEKPFIASMDDDASKKYPVPTDASYKAYQAAHPEESSKTE</sequence>
<dbReference type="Proteomes" id="UP000053144">
    <property type="component" value="Chromosome 2"/>
</dbReference>
<gene>
    <name evidence="2" type="ORF">HKW66_Vig0194970</name>
    <name evidence="3" type="ORF">LR48_Vigan02g223500</name>
</gene>
<evidence type="ECO:0000313" key="5">
    <source>
        <dbReference type="Proteomes" id="UP000743370"/>
    </source>
</evidence>
<organism evidence="3 4">
    <name type="scientific">Phaseolus angularis</name>
    <name type="common">Azuki bean</name>
    <name type="synonym">Vigna angularis</name>
    <dbReference type="NCBI Taxonomy" id="3914"/>
    <lineage>
        <taxon>Eukaryota</taxon>
        <taxon>Viridiplantae</taxon>
        <taxon>Streptophyta</taxon>
        <taxon>Embryophyta</taxon>
        <taxon>Tracheophyta</taxon>
        <taxon>Spermatophyta</taxon>
        <taxon>Magnoliopsida</taxon>
        <taxon>eudicotyledons</taxon>
        <taxon>Gunneridae</taxon>
        <taxon>Pentapetalae</taxon>
        <taxon>rosids</taxon>
        <taxon>fabids</taxon>
        <taxon>Fabales</taxon>
        <taxon>Fabaceae</taxon>
        <taxon>Papilionoideae</taxon>
        <taxon>50 kb inversion clade</taxon>
        <taxon>NPAAA clade</taxon>
        <taxon>indigoferoid/millettioid clade</taxon>
        <taxon>Phaseoleae</taxon>
        <taxon>Vigna</taxon>
    </lineage>
</organism>
<dbReference type="EMBL" id="CM003372">
    <property type="protein sequence ID" value="KOM36085.1"/>
    <property type="molecule type" value="Genomic_DNA"/>
</dbReference>
<evidence type="ECO:0000313" key="4">
    <source>
        <dbReference type="Proteomes" id="UP000053144"/>
    </source>
</evidence>
<dbReference type="EMBL" id="JABFOF010000003">
    <property type="protein sequence ID" value="KAG2401467.1"/>
    <property type="molecule type" value="Genomic_DNA"/>
</dbReference>
<dbReference type="AlphaFoldDB" id="A0A0L9TZW6"/>
<reference evidence="2 5" key="3">
    <citation type="submission" date="2020-05" db="EMBL/GenBank/DDBJ databases">
        <title>Vigna angularis (adzuki bean) Var. LongXiaoDou No. 4 denovo assembly.</title>
        <authorList>
            <person name="Xiang H."/>
        </authorList>
    </citation>
    <scope>NUCLEOTIDE SEQUENCE [LARGE SCALE GENOMIC DNA]</scope>
    <source>
        <tissue evidence="2">Leaf</tissue>
    </source>
</reference>
<evidence type="ECO:0000313" key="3">
    <source>
        <dbReference type="EMBL" id="KOM36085.1"/>
    </source>
</evidence>
<accession>A0A0L9TZW6</accession>
<keyword evidence="1" id="KW-0732">Signal</keyword>
<evidence type="ECO:0000313" key="2">
    <source>
        <dbReference type="EMBL" id="KAG2401467.1"/>
    </source>
</evidence>
<feature type="signal peptide" evidence="1">
    <location>
        <begin position="1"/>
        <end position="21"/>
    </location>
</feature>
<dbReference type="Proteomes" id="UP000743370">
    <property type="component" value="Unassembled WGS sequence"/>
</dbReference>
<dbReference type="Gramene" id="KOM36085">
    <property type="protein sequence ID" value="KOM36085"/>
    <property type="gene ID" value="LR48_Vigan02g223500"/>
</dbReference>
<feature type="chain" id="PRO_5005595130" evidence="1">
    <location>
        <begin position="22"/>
        <end position="94"/>
    </location>
</feature>
<evidence type="ECO:0000256" key="1">
    <source>
        <dbReference type="SAM" id="SignalP"/>
    </source>
</evidence>
<reference evidence="4" key="1">
    <citation type="journal article" date="2015" name="Proc. Natl. Acad. Sci. U.S.A.">
        <title>Genome sequencing of adzuki bean (Vigna angularis) provides insight into high starch and low fat accumulation and domestication.</title>
        <authorList>
            <person name="Yang K."/>
            <person name="Tian Z."/>
            <person name="Chen C."/>
            <person name="Luo L."/>
            <person name="Zhao B."/>
            <person name="Wang Z."/>
            <person name="Yu L."/>
            <person name="Li Y."/>
            <person name="Sun Y."/>
            <person name="Li W."/>
            <person name="Chen Y."/>
            <person name="Li Y."/>
            <person name="Zhang Y."/>
            <person name="Ai D."/>
            <person name="Zhao J."/>
            <person name="Shang C."/>
            <person name="Ma Y."/>
            <person name="Wu B."/>
            <person name="Wang M."/>
            <person name="Gao L."/>
            <person name="Sun D."/>
            <person name="Zhang P."/>
            <person name="Guo F."/>
            <person name="Wang W."/>
            <person name="Li Y."/>
            <person name="Wang J."/>
            <person name="Varshney R.K."/>
            <person name="Wang J."/>
            <person name="Ling H.Q."/>
            <person name="Wan P."/>
        </authorList>
    </citation>
    <scope>NUCLEOTIDE SEQUENCE</scope>
    <source>
        <strain evidence="4">cv. Jingnong 6</strain>
    </source>
</reference>
<dbReference type="OMA" id="LCVESCI"/>
<protein>
    <submittedName>
        <fullName evidence="3">Uncharacterized protein</fullName>
    </submittedName>
</protein>